<evidence type="ECO:0000259" key="2">
    <source>
        <dbReference type="PROSITE" id="PS50211"/>
    </source>
</evidence>
<dbReference type="EMBL" id="CAJNOQ010010046">
    <property type="protein sequence ID" value="CAF1241183.1"/>
    <property type="molecule type" value="Genomic_DNA"/>
</dbReference>
<feature type="region of interest" description="Disordered" evidence="1">
    <location>
        <begin position="598"/>
        <end position="628"/>
    </location>
</feature>
<dbReference type="InterPro" id="IPR001194">
    <property type="entry name" value="cDENN_dom"/>
</dbReference>
<evidence type="ECO:0000313" key="6">
    <source>
        <dbReference type="EMBL" id="CAF4004290.1"/>
    </source>
</evidence>
<keyword evidence="7" id="KW-1185">Reference proteome</keyword>
<dbReference type="EMBL" id="CAJOBC010010550">
    <property type="protein sequence ID" value="CAF4004290.1"/>
    <property type="molecule type" value="Genomic_DNA"/>
</dbReference>
<dbReference type="InterPro" id="IPR037516">
    <property type="entry name" value="Tripartite_DENN"/>
</dbReference>
<dbReference type="Proteomes" id="UP000677228">
    <property type="component" value="Unassembled WGS sequence"/>
</dbReference>
<dbReference type="SMART" id="SM00799">
    <property type="entry name" value="DENN"/>
    <property type="match status" value="1"/>
</dbReference>
<dbReference type="Proteomes" id="UP000682733">
    <property type="component" value="Unassembled WGS sequence"/>
</dbReference>
<dbReference type="Proteomes" id="UP000663829">
    <property type="component" value="Unassembled WGS sequence"/>
</dbReference>
<gene>
    <name evidence="4" type="ORF">GPM918_LOCUS25667</name>
    <name evidence="3" type="ORF">OVA965_LOCUS12622</name>
    <name evidence="6" type="ORF">SRO942_LOCUS25689</name>
    <name evidence="5" type="ORF">TMI583_LOCUS12626</name>
</gene>
<comment type="caution">
    <text evidence="4">The sequence shown here is derived from an EMBL/GenBank/DDBJ whole genome shotgun (WGS) entry which is preliminary data.</text>
</comment>
<accession>A0A814ZAY9</accession>
<sequence length="792" mass="92092">VIKMSSIHQRLDRSLSQSLDSLTDSPIKHNHGFLLTTTFAHDQNGNNNNNKQNFIYRSKSCSSFNEDEYFSSLFNPSLKSPTPTLRSTTIPLNFNPVIEEKSLKTDENSVENHLLTSTYQRPSFRRSSSTSNAIAKVIHPDNLTERLQSRRRNIQSKQAVMNVIGFFKRLSSIADVQPDIEINGVSYDEQLFNTNNSYILKYADLTKSAQNLQCLTEQKKILEQHLYKVALILTLTELRSDKEVLLYQYPLDVSLDEIKNYKRFCFPELTDVLIEDSLVYDSSTFVFTRVCSDGKIEYGYCRRLHSTKSQIYDYPAVLCLISTYSCYKLYDAVLNELSNAYSTNELECQLLLQSFYSKPVPKPGVSAVVCVLNNSRVFFYAWPKDNRINHDYFAILLRKLSPVNVIKVFCAMLRSKRIICFAKGLSTLTKCCLGLHGLLYPFTWPYPFVSLMPDLWCRDICETPFPFFYGFLYSSLEWIHEKQIDDTVLVDLENNKLYTEFDDIDLLNVLPPPLYQVLLRSLEYIVRFRLSKMNENLLNIAVSEAFLRVFIELLYKLPDFFHRTHTMLADEDTNNSQFQVCKDYFNKDADRDSGIVIPSRTNSPATLSSVTTAENLSSSPSSASSSPNSKLLYKIQLDRNHPNKKPSTRRKSIRKFDYEFFSDDFLIAQSQRSYVPFLNEFIHGMMFMKFLDEFNYERDIQQSLFCKRLSEYRREKIYEQQRGKTDNGNTTTMNSLTNLFRQTTPSSNQNDEFREQIDTLEKYAKDYAREVMHSTNSFNKQTMTNFVKKLLE</sequence>
<evidence type="ECO:0000313" key="3">
    <source>
        <dbReference type="EMBL" id="CAF0960720.1"/>
    </source>
</evidence>
<dbReference type="Pfam" id="PF03456">
    <property type="entry name" value="uDENN"/>
    <property type="match status" value="1"/>
</dbReference>
<dbReference type="PANTHER" id="PTHR15288:SF0">
    <property type="entry name" value="UDENN DOMAIN-CONTAINING PROTEIN"/>
    <property type="match status" value="1"/>
</dbReference>
<name>A0A814ZAY9_9BILA</name>
<dbReference type="EMBL" id="CAJNOK010005113">
    <property type="protein sequence ID" value="CAF0960720.1"/>
    <property type="molecule type" value="Genomic_DNA"/>
</dbReference>
<feature type="non-terminal residue" evidence="4">
    <location>
        <position position="1"/>
    </location>
</feature>
<evidence type="ECO:0000313" key="7">
    <source>
        <dbReference type="Proteomes" id="UP000663829"/>
    </source>
</evidence>
<dbReference type="InterPro" id="IPR051942">
    <property type="entry name" value="DENN_domain_containing_2"/>
</dbReference>
<dbReference type="Gene3D" id="3.40.50.11500">
    <property type="match status" value="1"/>
</dbReference>
<dbReference type="Gene3D" id="3.30.450.200">
    <property type="match status" value="1"/>
</dbReference>
<evidence type="ECO:0000256" key="1">
    <source>
        <dbReference type="SAM" id="MobiDB-lite"/>
    </source>
</evidence>
<dbReference type="PROSITE" id="PS50211">
    <property type="entry name" value="DENN"/>
    <property type="match status" value="1"/>
</dbReference>
<dbReference type="InterPro" id="IPR005113">
    <property type="entry name" value="uDENN_dom"/>
</dbReference>
<dbReference type="EMBL" id="CAJOBA010005118">
    <property type="protein sequence ID" value="CAF3733605.1"/>
    <property type="molecule type" value="Genomic_DNA"/>
</dbReference>
<dbReference type="AlphaFoldDB" id="A0A814ZAY9"/>
<dbReference type="PANTHER" id="PTHR15288">
    <property type="entry name" value="DENN DOMAIN-CONTAINING PROTEIN 2"/>
    <property type="match status" value="1"/>
</dbReference>
<feature type="compositionally biased region" description="Polar residues" evidence="1">
    <location>
        <begin position="599"/>
        <end position="616"/>
    </location>
</feature>
<reference evidence="4" key="1">
    <citation type="submission" date="2021-02" db="EMBL/GenBank/DDBJ databases">
        <authorList>
            <person name="Nowell W R."/>
        </authorList>
    </citation>
    <scope>NUCLEOTIDE SEQUENCE</scope>
</reference>
<organism evidence="4 7">
    <name type="scientific">Didymodactylos carnosus</name>
    <dbReference type="NCBI Taxonomy" id="1234261"/>
    <lineage>
        <taxon>Eukaryota</taxon>
        <taxon>Metazoa</taxon>
        <taxon>Spiralia</taxon>
        <taxon>Gnathifera</taxon>
        <taxon>Rotifera</taxon>
        <taxon>Eurotatoria</taxon>
        <taxon>Bdelloidea</taxon>
        <taxon>Philodinida</taxon>
        <taxon>Philodinidae</taxon>
        <taxon>Didymodactylos</taxon>
    </lineage>
</organism>
<protein>
    <recommendedName>
        <fullName evidence="2">UDENN domain-containing protein</fullName>
    </recommendedName>
</protein>
<evidence type="ECO:0000313" key="5">
    <source>
        <dbReference type="EMBL" id="CAF3733605.1"/>
    </source>
</evidence>
<proteinExistence type="predicted"/>
<feature type="compositionally biased region" description="Low complexity" evidence="1">
    <location>
        <begin position="617"/>
        <end position="628"/>
    </location>
</feature>
<evidence type="ECO:0000313" key="4">
    <source>
        <dbReference type="EMBL" id="CAF1241183.1"/>
    </source>
</evidence>
<dbReference type="Pfam" id="PF02141">
    <property type="entry name" value="DENN"/>
    <property type="match status" value="1"/>
</dbReference>
<dbReference type="InterPro" id="IPR043153">
    <property type="entry name" value="DENN_C"/>
</dbReference>
<dbReference type="OrthoDB" id="10266080at2759"/>
<dbReference type="Proteomes" id="UP000681722">
    <property type="component" value="Unassembled WGS sequence"/>
</dbReference>
<feature type="domain" description="UDENN" evidence="2">
    <location>
        <begin position="227"/>
        <end position="637"/>
    </location>
</feature>